<comment type="subcellular location">
    <subcellularLocation>
        <location evidence="1">Secreted</location>
    </subcellularLocation>
</comment>
<evidence type="ECO:0000259" key="5">
    <source>
        <dbReference type="Pfam" id="PF12260"/>
    </source>
</evidence>
<dbReference type="RefSeq" id="XP_019613882.1">
    <property type="nucleotide sequence ID" value="XM_019758323.1"/>
</dbReference>
<evidence type="ECO:0000256" key="4">
    <source>
        <dbReference type="ARBA" id="ARBA00022729"/>
    </source>
</evidence>
<feature type="domain" description="FAM69 protein-kinase" evidence="5">
    <location>
        <begin position="260"/>
        <end position="421"/>
    </location>
</feature>
<keyword evidence="4" id="KW-0732">Signal</keyword>
<dbReference type="PANTHER" id="PTHR32073:SF10">
    <property type="entry name" value="FAM69 PROTEIN-KINASE DOMAIN-CONTAINING PROTEIN"/>
    <property type="match status" value="1"/>
</dbReference>
<evidence type="ECO:0000313" key="7">
    <source>
        <dbReference type="RefSeq" id="XP_019613882.1"/>
    </source>
</evidence>
<keyword evidence="3" id="KW-0964">Secreted</keyword>
<gene>
    <name evidence="7" type="primary">LOC109461854</name>
</gene>
<dbReference type="KEGG" id="bbel:109461854"/>
<evidence type="ECO:0000256" key="1">
    <source>
        <dbReference type="ARBA" id="ARBA00004613"/>
    </source>
</evidence>
<sequence>MHVATRTARRLCRKFPGWFRVLLLLITLLALGFSVSSYWHSKGGAGKRHTGEGDKKFAERELRAKTTVPELRELRDEVHGISKEREYTLAKEAEAKLDIAKGKPEEPQTFKSLLAAEKCPACFGDSLCEQADAGVITVDVANKELEHKGVYFGRFKDTDIVAKRLAGTSAWAQLDQFICQSASLPNGCDVSKVISTTVLVTDDALQLSWLREAWRIAHTDRQIALETCITAKLLEELKKVYDQNLDGQLSKTERAYMITSLLMNPEAAVLNYLTTRSERNWPFPQYLGACGRVIFVENGGKLLDASLESPWKVRANLALQLLDMIEAFRNGDPDWIVMFLDFRFENFAVDRNGRLNLIDFDEVVLVDRKESSGVDEKKEPFNFEDFKEFLSVIEKGGLCLHVSRYSDVMYALACVRLLSYLPEHRTKLNPNKLVHNKQRPLEGAVRPPGLLWGPPEHEAKALEPLLRGCVLENVAGGRLNAVEGLKAILRRNVKG</sequence>
<evidence type="ECO:0000256" key="3">
    <source>
        <dbReference type="ARBA" id="ARBA00022525"/>
    </source>
</evidence>
<dbReference type="InterPro" id="IPR020519">
    <property type="entry name" value="DIPK2A/B"/>
</dbReference>
<organism evidence="6 7">
    <name type="scientific">Branchiostoma belcheri</name>
    <name type="common">Amphioxus</name>
    <dbReference type="NCBI Taxonomy" id="7741"/>
    <lineage>
        <taxon>Eukaryota</taxon>
        <taxon>Metazoa</taxon>
        <taxon>Chordata</taxon>
        <taxon>Cephalochordata</taxon>
        <taxon>Leptocardii</taxon>
        <taxon>Amphioxiformes</taxon>
        <taxon>Branchiostomatidae</taxon>
        <taxon>Branchiostoma</taxon>
    </lineage>
</organism>
<dbReference type="AlphaFoldDB" id="A0A6P4Y5B1"/>
<dbReference type="PANTHER" id="PTHR32073">
    <property type="entry name" value="GH11358P"/>
    <property type="match status" value="1"/>
</dbReference>
<evidence type="ECO:0000313" key="6">
    <source>
        <dbReference type="Proteomes" id="UP000515135"/>
    </source>
</evidence>
<dbReference type="GO" id="GO:0005576">
    <property type="term" value="C:extracellular region"/>
    <property type="evidence" value="ECO:0007669"/>
    <property type="project" value="UniProtKB-SubCell"/>
</dbReference>
<dbReference type="Proteomes" id="UP000515135">
    <property type="component" value="Unplaced"/>
</dbReference>
<accession>A0A6P4Y5B1</accession>
<keyword evidence="6" id="KW-1185">Reference proteome</keyword>
<reference evidence="7" key="1">
    <citation type="submission" date="2025-08" db="UniProtKB">
        <authorList>
            <consortium name="RefSeq"/>
        </authorList>
    </citation>
    <scope>IDENTIFICATION</scope>
    <source>
        <tissue evidence="7">Gonad</tissue>
    </source>
</reference>
<proteinExistence type="inferred from homology"/>
<protein>
    <submittedName>
        <fullName evidence="7">Deleted in autism protein 1 homolog</fullName>
    </submittedName>
</protein>
<comment type="similarity">
    <text evidence="2">Belongs to the DIPK family.</text>
</comment>
<dbReference type="GeneID" id="109461854"/>
<dbReference type="InterPro" id="IPR022049">
    <property type="entry name" value="FAM69_kinase_dom"/>
</dbReference>
<dbReference type="OrthoDB" id="10035316at2759"/>
<evidence type="ECO:0000256" key="2">
    <source>
        <dbReference type="ARBA" id="ARBA00006338"/>
    </source>
</evidence>
<dbReference type="Pfam" id="PF12260">
    <property type="entry name" value="PIP49_C"/>
    <property type="match status" value="1"/>
</dbReference>
<name>A0A6P4Y5B1_BRABE</name>